<dbReference type="RefSeq" id="WP_272445049.1">
    <property type="nucleotide sequence ID" value="NZ_JAMQKC010000002.1"/>
</dbReference>
<gene>
    <name evidence="9" type="ORF">NC799_03965</name>
</gene>
<keyword evidence="7" id="KW-0812">Transmembrane</keyword>
<sequence>MIAVFSVGKLNTLRNQILFVFVIVMVIVLVIVGIMTFNRVSAILKNNAEDQMKQVAAEASGRFDSLYEQINMVTKQIATNEDVQQLLKLENQGIKTTFSQRQSLMDITNTLQANADGIYSVELYTSKFKKILPLSSGSLLNRLDGRSIFQANQKKGGLVWVGQDPKFEDYFLAIRQVSLMDNSFRNGGYLLIQINKSYFKYNAPRQTVENQLMIVLDQRLNPVVSNYSGREQELLNTQKETVTINNTEYMIVSNKSDSTNWTLLILTPVQELVKGMDVLRTIIIVSGLVGFVFFSICSLFLTTFITRPIIQLTNTMRQASKGALSQNPSTPSTVEIHELNNTYNQLVEETNHLIQMVYEKELTKNRSELKALQAQIHPHFLFNTLDSLYWALDEKEENELAELVLAMSKLFRYTISKNLEGEWVSIKEEMEQIDRYMLIMRMRFGERLKWIKDVPEQWERVKIPKLLIQPLVENAILHGAGNKIGDCHVCVTVTQSEKSNRLLITVQDDGPGMDNETIEWIYKTMNVAGVNSEKGSGIAISNVHKRLHLYFSHEDVNGLIIESQKNKGTRIYFEIPIYGGESLNARENDFNC</sequence>
<dbReference type="Proteomes" id="UP001145069">
    <property type="component" value="Unassembled WGS sequence"/>
</dbReference>
<evidence type="ECO:0000256" key="5">
    <source>
        <dbReference type="ARBA" id="ARBA00022777"/>
    </source>
</evidence>
<dbReference type="Pfam" id="PF02518">
    <property type="entry name" value="HATPase_c"/>
    <property type="match status" value="1"/>
</dbReference>
<keyword evidence="6 7" id="KW-0472">Membrane</keyword>
<keyword evidence="5 9" id="KW-0418">Kinase</keyword>
<dbReference type="GO" id="GO:0005886">
    <property type="term" value="C:plasma membrane"/>
    <property type="evidence" value="ECO:0007669"/>
    <property type="project" value="UniProtKB-SubCell"/>
</dbReference>
<evidence type="ECO:0000256" key="6">
    <source>
        <dbReference type="ARBA" id="ARBA00023136"/>
    </source>
</evidence>
<reference evidence="9" key="1">
    <citation type="submission" date="2022-06" db="EMBL/GenBank/DDBJ databases">
        <title>Aquibacillus sp. a new bacterium isolated from soil saline samples.</title>
        <authorList>
            <person name="Galisteo C."/>
            <person name="De La Haba R."/>
            <person name="Sanchez-Porro C."/>
            <person name="Ventosa A."/>
        </authorList>
    </citation>
    <scope>NUCLEOTIDE SEQUENCE</scope>
    <source>
        <strain evidence="9">3ASR75-54</strain>
    </source>
</reference>
<comment type="subcellular location">
    <subcellularLocation>
        <location evidence="1">Cell membrane</location>
        <topology evidence="1">Multi-pass membrane protein</topology>
    </subcellularLocation>
</comment>
<name>A0A9X3WC35_9BACI</name>
<feature type="domain" description="HAMP" evidence="8">
    <location>
        <begin position="303"/>
        <end position="355"/>
    </location>
</feature>
<evidence type="ECO:0000313" key="10">
    <source>
        <dbReference type="Proteomes" id="UP001145069"/>
    </source>
</evidence>
<comment type="caution">
    <text evidence="9">The sequence shown here is derived from an EMBL/GenBank/DDBJ whole genome shotgun (WGS) entry which is preliminary data.</text>
</comment>
<organism evidence="9 10">
    <name type="scientific">Aquibacillus salsiterrae</name>
    <dbReference type="NCBI Taxonomy" id="2950439"/>
    <lineage>
        <taxon>Bacteria</taxon>
        <taxon>Bacillati</taxon>
        <taxon>Bacillota</taxon>
        <taxon>Bacilli</taxon>
        <taxon>Bacillales</taxon>
        <taxon>Bacillaceae</taxon>
        <taxon>Aquibacillus</taxon>
    </lineage>
</organism>
<evidence type="ECO:0000256" key="2">
    <source>
        <dbReference type="ARBA" id="ARBA00022475"/>
    </source>
</evidence>
<evidence type="ECO:0000256" key="7">
    <source>
        <dbReference type="SAM" id="Phobius"/>
    </source>
</evidence>
<dbReference type="AlphaFoldDB" id="A0A9X3WC35"/>
<dbReference type="Gene3D" id="3.30.565.10">
    <property type="entry name" value="Histidine kinase-like ATPase, C-terminal domain"/>
    <property type="match status" value="1"/>
</dbReference>
<dbReference type="PANTHER" id="PTHR34220">
    <property type="entry name" value="SENSOR HISTIDINE KINASE YPDA"/>
    <property type="match status" value="1"/>
</dbReference>
<dbReference type="CDD" id="cd06225">
    <property type="entry name" value="HAMP"/>
    <property type="match status" value="1"/>
</dbReference>
<dbReference type="PANTHER" id="PTHR34220:SF7">
    <property type="entry name" value="SENSOR HISTIDINE KINASE YPDA"/>
    <property type="match status" value="1"/>
</dbReference>
<keyword evidence="10" id="KW-1185">Reference proteome</keyword>
<dbReference type="InterPro" id="IPR010559">
    <property type="entry name" value="Sig_transdc_His_kin_internal"/>
</dbReference>
<dbReference type="SMART" id="SM00304">
    <property type="entry name" value="HAMP"/>
    <property type="match status" value="1"/>
</dbReference>
<dbReference type="InterPro" id="IPR003660">
    <property type="entry name" value="HAMP_dom"/>
</dbReference>
<proteinExistence type="predicted"/>
<evidence type="ECO:0000259" key="8">
    <source>
        <dbReference type="PROSITE" id="PS50885"/>
    </source>
</evidence>
<dbReference type="Pfam" id="PF00672">
    <property type="entry name" value="HAMP"/>
    <property type="match status" value="1"/>
</dbReference>
<keyword evidence="3" id="KW-0597">Phosphoprotein</keyword>
<dbReference type="SMART" id="SM00387">
    <property type="entry name" value="HATPase_c"/>
    <property type="match status" value="1"/>
</dbReference>
<evidence type="ECO:0000313" key="9">
    <source>
        <dbReference type="EMBL" id="MDC3416068.1"/>
    </source>
</evidence>
<keyword evidence="7" id="KW-1133">Transmembrane helix</keyword>
<dbReference type="InterPro" id="IPR003594">
    <property type="entry name" value="HATPase_dom"/>
</dbReference>
<protein>
    <submittedName>
        <fullName evidence="9">Sensor histidine kinase</fullName>
    </submittedName>
</protein>
<dbReference type="GO" id="GO:0000155">
    <property type="term" value="F:phosphorelay sensor kinase activity"/>
    <property type="evidence" value="ECO:0007669"/>
    <property type="project" value="InterPro"/>
</dbReference>
<evidence type="ECO:0000256" key="1">
    <source>
        <dbReference type="ARBA" id="ARBA00004651"/>
    </source>
</evidence>
<dbReference type="SUPFAM" id="SSF55874">
    <property type="entry name" value="ATPase domain of HSP90 chaperone/DNA topoisomerase II/histidine kinase"/>
    <property type="match status" value="1"/>
</dbReference>
<keyword evidence="2" id="KW-1003">Cell membrane</keyword>
<dbReference type="Gene3D" id="6.10.340.10">
    <property type="match status" value="1"/>
</dbReference>
<keyword evidence="4" id="KW-0808">Transferase</keyword>
<evidence type="ECO:0000256" key="4">
    <source>
        <dbReference type="ARBA" id="ARBA00022679"/>
    </source>
</evidence>
<feature type="transmembrane region" description="Helical" evidence="7">
    <location>
        <begin position="282"/>
        <end position="305"/>
    </location>
</feature>
<accession>A0A9X3WC35</accession>
<dbReference type="EMBL" id="JAMQKC010000002">
    <property type="protein sequence ID" value="MDC3416068.1"/>
    <property type="molecule type" value="Genomic_DNA"/>
</dbReference>
<dbReference type="PROSITE" id="PS50885">
    <property type="entry name" value="HAMP"/>
    <property type="match status" value="1"/>
</dbReference>
<dbReference type="InterPro" id="IPR050640">
    <property type="entry name" value="Bact_2-comp_sensor_kinase"/>
</dbReference>
<evidence type="ECO:0000256" key="3">
    <source>
        <dbReference type="ARBA" id="ARBA00022553"/>
    </source>
</evidence>
<dbReference type="InterPro" id="IPR036890">
    <property type="entry name" value="HATPase_C_sf"/>
</dbReference>
<dbReference type="Pfam" id="PF06580">
    <property type="entry name" value="His_kinase"/>
    <property type="match status" value="1"/>
</dbReference>
<feature type="transmembrane region" description="Helical" evidence="7">
    <location>
        <begin position="17"/>
        <end position="37"/>
    </location>
</feature>
<dbReference type="SUPFAM" id="SSF158472">
    <property type="entry name" value="HAMP domain-like"/>
    <property type="match status" value="1"/>
</dbReference>